<keyword evidence="4" id="KW-0143">Chaperone</keyword>
<proteinExistence type="inferred from homology"/>
<dbReference type="InterPro" id="IPR025734">
    <property type="entry name" value="EspG"/>
</dbReference>
<evidence type="ECO:0000256" key="4">
    <source>
        <dbReference type="ARBA" id="ARBA00023186"/>
    </source>
</evidence>
<sequence>MSVTGDLEYVLSDDEVQLVAGMAGVQSLPTVLAVTPRHGGATLDAAAGRLSARGLIFGDVVDDDLSELLTVLQRPDRELAMRLVTPDGIARVSIARRGARGVMARRVGSRYLLSPLPDADLGSATRAVLAELPTADAAPIEPVGAPLDAMVESIGDTHDGPQIADRLCALGAESRAAILIGSALATRRAFAEIVYFALAVERDRIERGPAAVAVLYTKRGRIVASPSASPTGQLWTTLKPGTDRAIAAAVGQLVGLPDEGWESL</sequence>
<organism evidence="5 6">
    <name type="scientific">[Mycobacterium] manitobense</name>
    <dbReference type="NCBI Taxonomy" id="190147"/>
    <lineage>
        <taxon>Bacteria</taxon>
        <taxon>Bacillati</taxon>
        <taxon>Actinomycetota</taxon>
        <taxon>Actinomycetes</taxon>
        <taxon>Mycobacteriales</taxon>
        <taxon>Mycobacteriaceae</taxon>
        <taxon>Mycolicibacterium</taxon>
    </lineage>
</organism>
<evidence type="ECO:0000256" key="1">
    <source>
        <dbReference type="ARBA" id="ARBA00004496"/>
    </source>
</evidence>
<protein>
    <submittedName>
        <fullName evidence="5">ESX secretion-associated protein EspG</fullName>
    </submittedName>
</protein>
<gene>
    <name evidence="5" type="ORF">H7I41_10530</name>
</gene>
<comment type="similarity">
    <text evidence="2">Belongs to the EspG family.</text>
</comment>
<evidence type="ECO:0000256" key="2">
    <source>
        <dbReference type="ARBA" id="ARBA00006411"/>
    </source>
</evidence>
<keyword evidence="3" id="KW-0963">Cytoplasm</keyword>
<comment type="subcellular location">
    <subcellularLocation>
        <location evidence="1">Cytoplasm</location>
    </subcellularLocation>
</comment>
<dbReference type="RefSeq" id="WP_264012538.1">
    <property type="nucleotide sequence ID" value="NZ_JACKSJ010000085.1"/>
</dbReference>
<dbReference type="Pfam" id="PF14011">
    <property type="entry name" value="ESX-1_EspG"/>
    <property type="match status" value="1"/>
</dbReference>
<comment type="caution">
    <text evidence="5">The sequence shown here is derived from an EMBL/GenBank/DDBJ whole genome shotgun (WGS) entry which is preliminary data.</text>
</comment>
<reference evidence="5" key="1">
    <citation type="submission" date="2020-07" db="EMBL/GenBank/DDBJ databases">
        <authorList>
            <person name="Pettersson B.M.F."/>
            <person name="Behra P.R.K."/>
            <person name="Ramesh M."/>
            <person name="Das S."/>
            <person name="Dasgupta S."/>
            <person name="Kirsebom L.A."/>
        </authorList>
    </citation>
    <scope>NUCLEOTIDE SEQUENCE</scope>
    <source>
        <strain evidence="5">DSM 44615</strain>
    </source>
</reference>
<dbReference type="AlphaFoldDB" id="A0A9X2YM70"/>
<keyword evidence="6" id="KW-1185">Reference proteome</keyword>
<accession>A0A9X2YM70</accession>
<evidence type="ECO:0000313" key="5">
    <source>
        <dbReference type="EMBL" id="MCV7170349.1"/>
    </source>
</evidence>
<evidence type="ECO:0000313" key="6">
    <source>
        <dbReference type="Proteomes" id="UP001140293"/>
    </source>
</evidence>
<evidence type="ECO:0000256" key="3">
    <source>
        <dbReference type="ARBA" id="ARBA00022490"/>
    </source>
</evidence>
<reference evidence="5" key="2">
    <citation type="journal article" date="2022" name="BMC Genomics">
        <title>Comparative genome analysis of mycobacteria focusing on tRNA and non-coding RNA.</title>
        <authorList>
            <person name="Behra P.R.K."/>
            <person name="Pettersson B.M.F."/>
            <person name="Ramesh M."/>
            <person name="Das S."/>
            <person name="Dasgupta S."/>
            <person name="Kirsebom L.A."/>
        </authorList>
    </citation>
    <scope>NUCLEOTIDE SEQUENCE</scope>
    <source>
        <strain evidence="5">DSM 44615</strain>
    </source>
</reference>
<dbReference type="EMBL" id="JACKSJ010000085">
    <property type="protein sequence ID" value="MCV7170349.1"/>
    <property type="molecule type" value="Genomic_DNA"/>
</dbReference>
<name>A0A9X2YM70_9MYCO</name>
<dbReference type="GO" id="GO:0005737">
    <property type="term" value="C:cytoplasm"/>
    <property type="evidence" value="ECO:0007669"/>
    <property type="project" value="UniProtKB-SubCell"/>
</dbReference>
<dbReference type="Proteomes" id="UP001140293">
    <property type="component" value="Unassembled WGS sequence"/>
</dbReference>